<keyword evidence="7" id="KW-0548">Nucleotidyltransferase</keyword>
<evidence type="ECO:0000259" key="18">
    <source>
        <dbReference type="PROSITE" id="PS50173"/>
    </source>
</evidence>
<dbReference type="SMART" id="SM00292">
    <property type="entry name" value="BRCT"/>
    <property type="match status" value="1"/>
</dbReference>
<feature type="compositionally biased region" description="Basic and acidic residues" evidence="16">
    <location>
        <begin position="49"/>
        <end position="59"/>
    </location>
</feature>
<dbReference type="InterPro" id="IPR017961">
    <property type="entry name" value="DNA_pol_Y-fam_little_finger"/>
</dbReference>
<keyword evidence="21" id="KW-1185">Reference proteome</keyword>
<evidence type="ECO:0000256" key="11">
    <source>
        <dbReference type="ARBA" id="ARBA00023125"/>
    </source>
</evidence>
<keyword evidence="8" id="KW-0479">Metal-binding</keyword>
<protein>
    <recommendedName>
        <fullName evidence="4">DNA repair protein REV1</fullName>
    </recommendedName>
    <alternativeName>
        <fullName evidence="15">Reversionless protein 1</fullName>
    </alternativeName>
</protein>
<dbReference type="PROSITE" id="PS50173">
    <property type="entry name" value="UMUC"/>
    <property type="match status" value="1"/>
</dbReference>
<gene>
    <name evidence="20" type="primary">Piso0_003873</name>
    <name evidence="19" type="ORF">GNLVRS01_PISO0K04454g</name>
    <name evidence="20" type="ORF">GNLVRS01_PISO0L04455g</name>
</gene>
<feature type="region of interest" description="Disordered" evidence="16">
    <location>
        <begin position="953"/>
        <end position="977"/>
    </location>
</feature>
<evidence type="ECO:0000256" key="6">
    <source>
        <dbReference type="ARBA" id="ARBA00022679"/>
    </source>
</evidence>
<accession>G8Y6V0</accession>
<evidence type="ECO:0000256" key="7">
    <source>
        <dbReference type="ARBA" id="ARBA00022695"/>
    </source>
</evidence>
<dbReference type="AlphaFoldDB" id="G8Y6V0"/>
<evidence type="ECO:0000256" key="12">
    <source>
        <dbReference type="ARBA" id="ARBA00023204"/>
    </source>
</evidence>
<dbReference type="Gene3D" id="1.20.58.1280">
    <property type="entry name" value="DNA repair protein Rev1, C-terminal domain"/>
    <property type="match status" value="1"/>
</dbReference>
<dbReference type="FunFam" id="3.30.1490.100:FF:000001">
    <property type="entry name" value="DNA repair protein REV1"/>
    <property type="match status" value="1"/>
</dbReference>
<evidence type="ECO:0000256" key="14">
    <source>
        <dbReference type="ARBA" id="ARBA00058985"/>
    </source>
</evidence>
<keyword evidence="6" id="KW-0808">Transferase</keyword>
<dbReference type="GO" id="GO:0006281">
    <property type="term" value="P:DNA repair"/>
    <property type="evidence" value="ECO:0007669"/>
    <property type="project" value="UniProtKB-KW"/>
</dbReference>
<dbReference type="GO" id="GO:0042276">
    <property type="term" value="P:error-prone translesion synthesis"/>
    <property type="evidence" value="ECO:0007669"/>
    <property type="project" value="TreeGrafter"/>
</dbReference>
<keyword evidence="5" id="KW-0237">DNA synthesis</keyword>
<keyword evidence="10" id="KW-0460">Magnesium</keyword>
<evidence type="ECO:0000256" key="4">
    <source>
        <dbReference type="ARBA" id="ARBA00020399"/>
    </source>
</evidence>
<dbReference type="GO" id="GO:0017125">
    <property type="term" value="F:deoxycytidyl transferase activity"/>
    <property type="evidence" value="ECO:0007669"/>
    <property type="project" value="TreeGrafter"/>
</dbReference>
<dbReference type="EMBL" id="FO082048">
    <property type="protein sequence ID" value="CCE84330.1"/>
    <property type="molecule type" value="Genomic_DNA"/>
</dbReference>
<dbReference type="CDD" id="cd01701">
    <property type="entry name" value="PolY_Rev1"/>
    <property type="match status" value="1"/>
</dbReference>
<reference evidence="20" key="1">
    <citation type="submission" date="2011-10" db="EMBL/GenBank/DDBJ databases">
        <authorList>
            <person name="Genoscope - CEA"/>
        </authorList>
    </citation>
    <scope>NUCLEOTIDE SEQUENCE</scope>
</reference>
<name>G8Y6V0_PICSO</name>
<feature type="region of interest" description="Disordered" evidence="16">
    <location>
        <begin position="27"/>
        <end position="121"/>
    </location>
</feature>
<dbReference type="InterPro" id="IPR043502">
    <property type="entry name" value="DNA/RNA_pol_sf"/>
</dbReference>
<dbReference type="STRING" id="559304.G8Y6V0"/>
<dbReference type="Pfam" id="PF11799">
    <property type="entry name" value="IMS_C"/>
    <property type="match status" value="1"/>
</dbReference>
<evidence type="ECO:0000313" key="21">
    <source>
        <dbReference type="Proteomes" id="UP000005222"/>
    </source>
</evidence>
<evidence type="ECO:0000256" key="2">
    <source>
        <dbReference type="ARBA" id="ARBA00004123"/>
    </source>
</evidence>
<dbReference type="eggNOG" id="KOG2093">
    <property type="taxonomic scope" value="Eukaryota"/>
</dbReference>
<dbReference type="OrthoDB" id="427711at2759"/>
<reference evidence="21" key="2">
    <citation type="journal article" date="2012" name="G3 (Bethesda)">
        <title>Pichia sorbitophila, an interspecies yeast hybrid reveals early steps of genome resolution following polyploidization.</title>
        <authorList>
            <person name="Leh Louis V."/>
            <person name="Despons L."/>
            <person name="Friedrich A."/>
            <person name="Martin T."/>
            <person name="Durrens P."/>
            <person name="Casaregola S."/>
            <person name="Neuveglise C."/>
            <person name="Fairhead C."/>
            <person name="Marck C."/>
            <person name="Cruz J.A."/>
            <person name="Straub M.L."/>
            <person name="Kugler V."/>
            <person name="Sacerdot C."/>
            <person name="Uzunov Z."/>
            <person name="Thierry A."/>
            <person name="Weiss S."/>
            <person name="Bleykasten C."/>
            <person name="De Montigny J."/>
            <person name="Jacques N."/>
            <person name="Jung P."/>
            <person name="Lemaire M."/>
            <person name="Mallet S."/>
            <person name="Morel G."/>
            <person name="Richard G.F."/>
            <person name="Sarkar A."/>
            <person name="Savel G."/>
            <person name="Schacherer J."/>
            <person name="Seret M.L."/>
            <person name="Talla E."/>
            <person name="Samson G."/>
            <person name="Jubin C."/>
            <person name="Poulain J."/>
            <person name="Vacherie B."/>
            <person name="Barbe V."/>
            <person name="Pelletier E."/>
            <person name="Sherman D.J."/>
            <person name="Westhof E."/>
            <person name="Weissenbach J."/>
            <person name="Baret P.V."/>
            <person name="Wincker P."/>
            <person name="Gaillardin C."/>
            <person name="Dujon B."/>
            <person name="Souciet J.L."/>
        </authorList>
    </citation>
    <scope>NUCLEOTIDE SEQUENCE [LARGE SCALE GENOMIC DNA]</scope>
    <source>
        <strain evidence="21">ATCC MYA-4447 / BCRC 22081 / CBS 7064 / NBRC 10061 / NRRL Y-12695</strain>
    </source>
</reference>
<dbReference type="InterPro" id="IPR001126">
    <property type="entry name" value="UmuC"/>
</dbReference>
<dbReference type="FunCoup" id="G8Y6V0">
    <property type="interactions" value="1409"/>
</dbReference>
<feature type="compositionally biased region" description="Acidic residues" evidence="16">
    <location>
        <begin position="69"/>
        <end position="86"/>
    </location>
</feature>
<dbReference type="FunFam" id="3.40.50.10190:FF:000011">
    <property type="entry name" value="DNA repair protein REV1"/>
    <property type="match status" value="1"/>
</dbReference>
<dbReference type="InterPro" id="IPR053848">
    <property type="entry name" value="IMS_HHH_1"/>
</dbReference>
<dbReference type="Gene3D" id="3.30.70.270">
    <property type="match status" value="1"/>
</dbReference>
<keyword evidence="13" id="KW-0539">Nucleus</keyword>
<dbReference type="GO" id="GO:0005634">
    <property type="term" value="C:nucleus"/>
    <property type="evidence" value="ECO:0007669"/>
    <property type="project" value="UniProtKB-SubCell"/>
</dbReference>
<evidence type="ECO:0000256" key="1">
    <source>
        <dbReference type="ARBA" id="ARBA00001946"/>
    </source>
</evidence>
<dbReference type="Pfam" id="PF21999">
    <property type="entry name" value="IMS_HHH_1"/>
    <property type="match status" value="1"/>
</dbReference>
<sequence length="1110" mass="126081">MDSHREYGSFLCALSDEELVSYISQLSEASQRREDFSDYDEFQAQSTQLDKEKESDEKPTSLQSNGTDPFDDGLDDMLAQIEEEDRQETGHLGAEGTALGSKTGAKEDADTDSDSEPNFHGLKSHKFGDFGTYFRNKHIKQQIADKEYVEWEQQRLLQQHGAENDHKKIFAGCIIHVNGHTDPSIDEIHRMVILRGGKFLSYLTKKSAATHIICDKLTPRKSIEFKHRKVVKAKWIVDCVEKNELLDWKEYRVISDVTIDQRRLDQFASSKSAKANLEDHEAANNVSEAFNIEDEIDDSLDLEQDEVVVPKDHEAAQPLNSKLMENGDDHVTNDNPIVASTTESHSIRGMNATHPDFVRHFFAKSRLHHLSRWKAELRLRFLKKIADQKDFPHDREPYATSERIILHVDFDCFFATVSCLNRQDLDIDTDPVAVTHGGQTSDIASCNYIARRQGVKNGMWGSRAMQLCPNLIKLDYDFDAYERTSNEFYNYLINKKIFDHIYPVSIDEVLLDATSFCHANGEQVAETVRALIDDIRTDIKNITHCTVSIGASSNVLLAKLALRHAKPNGAFYLQENIPDFLDSIAVKELPGIGGSIESKLCEILKMDRESSRPMISHLRSLSYEKLVKVFGKKTGMKLFDFARGKDETSISLTPSNTASILSRKSVSVDVNYGIRFENIHEVDRFLMNLAEELHSRLIKLDLCGSRITLRLARRSIDAPVEPPKYLGMGVCDMFSKSSSLGVATNDWGVIGAEMKALYRMLNIPVNELRGVAVTLTNLTGTNEGYARQMKLPFSANTAPKSVDKAQCEEKRLKARQKEEITESKTKTLLEYANIDWNTFQELPIDIRKEITSELKKRGILNLSRDTKKMYDRNKRSSATAGKVFMQQLLPLQTGRPAEYARVVESASSSPRKKRKQDTKVASKIDLDESFIQNLPSSLQDEVMRDLQYQGLNKQLDLSSSPKKSELDSSRARKNAPRITENWLKNQKRFNELPTFLQKFRTLPEIKRSLDDWFSMTLTQNGPHEDDVAIFTTYLDDLINEGHFSIATLLVKHLKVNIDALRCKVNMPNSFSPERSFSEGDALKDWIKSMDKMINPVLNNYASVNNIVLTI</sequence>
<evidence type="ECO:0000256" key="13">
    <source>
        <dbReference type="ARBA" id="ARBA00023242"/>
    </source>
</evidence>
<evidence type="ECO:0000256" key="3">
    <source>
        <dbReference type="ARBA" id="ARBA00010945"/>
    </source>
</evidence>
<dbReference type="CDD" id="cd17719">
    <property type="entry name" value="BRCT_Rev1"/>
    <property type="match status" value="1"/>
</dbReference>
<dbReference type="PANTHER" id="PTHR45990">
    <property type="entry name" value="DNA REPAIR PROTEIN REV1"/>
    <property type="match status" value="1"/>
</dbReference>
<comment type="subcellular location">
    <subcellularLocation>
        <location evidence="2">Nucleus</location>
    </subcellularLocation>
</comment>
<dbReference type="Gene3D" id="3.40.50.10190">
    <property type="entry name" value="BRCT domain"/>
    <property type="match status" value="1"/>
</dbReference>
<dbReference type="InterPro" id="IPR036775">
    <property type="entry name" value="DNA_pol_Y-fam_lit_finger_sf"/>
</dbReference>
<comment type="similarity">
    <text evidence="3">Belongs to the DNA polymerase type-Y family.</text>
</comment>
<dbReference type="Proteomes" id="UP000005222">
    <property type="component" value="Chromosome K"/>
</dbReference>
<dbReference type="Pfam" id="PF00817">
    <property type="entry name" value="IMS"/>
    <property type="match status" value="1"/>
</dbReference>
<feature type="domain" description="UmuC" evidence="18">
    <location>
        <begin position="405"/>
        <end position="593"/>
    </location>
</feature>
<evidence type="ECO:0000256" key="9">
    <source>
        <dbReference type="ARBA" id="ARBA00022763"/>
    </source>
</evidence>
<organism evidence="20 21">
    <name type="scientific">Pichia sorbitophila (strain ATCC MYA-4447 / BCRC 22081 / CBS 7064 / NBRC 10061 / NRRL Y-12695)</name>
    <name type="common">Hybrid yeast</name>
    <dbReference type="NCBI Taxonomy" id="559304"/>
    <lineage>
        <taxon>Eukaryota</taxon>
        <taxon>Fungi</taxon>
        <taxon>Dikarya</taxon>
        <taxon>Ascomycota</taxon>
        <taxon>Saccharomycotina</taxon>
        <taxon>Pichiomycetes</taxon>
        <taxon>Debaryomycetaceae</taxon>
        <taxon>Millerozyma</taxon>
    </lineage>
</organism>
<keyword evidence="9" id="KW-0227">DNA damage</keyword>
<feature type="domain" description="BRCT" evidence="17">
    <location>
        <begin position="165"/>
        <end position="253"/>
    </location>
</feature>
<dbReference type="GO" id="GO:0070987">
    <property type="term" value="P:error-free translesion synthesis"/>
    <property type="evidence" value="ECO:0007669"/>
    <property type="project" value="UniProtKB-ARBA"/>
</dbReference>
<evidence type="ECO:0000256" key="16">
    <source>
        <dbReference type="SAM" id="MobiDB-lite"/>
    </source>
</evidence>
<dbReference type="SUPFAM" id="SSF100879">
    <property type="entry name" value="Lesion bypass DNA polymerase (Y-family), little finger domain"/>
    <property type="match status" value="1"/>
</dbReference>
<keyword evidence="11" id="KW-0238">DNA-binding</keyword>
<evidence type="ECO:0000256" key="8">
    <source>
        <dbReference type="ARBA" id="ARBA00022723"/>
    </source>
</evidence>
<evidence type="ECO:0000256" key="5">
    <source>
        <dbReference type="ARBA" id="ARBA00022634"/>
    </source>
</evidence>
<proteinExistence type="inferred from homology"/>
<dbReference type="Gene3D" id="3.30.1490.100">
    <property type="entry name" value="DNA polymerase, Y-family, little finger domain"/>
    <property type="match status" value="1"/>
</dbReference>
<evidence type="ECO:0000256" key="10">
    <source>
        <dbReference type="ARBA" id="ARBA00022842"/>
    </source>
</evidence>
<evidence type="ECO:0000259" key="17">
    <source>
        <dbReference type="PROSITE" id="PS50172"/>
    </source>
</evidence>
<dbReference type="InterPro" id="IPR031991">
    <property type="entry name" value="Rev1_C"/>
</dbReference>
<dbReference type="Pfam" id="PF16589">
    <property type="entry name" value="BRCT_2"/>
    <property type="match status" value="1"/>
</dbReference>
<evidence type="ECO:0000256" key="15">
    <source>
        <dbReference type="ARBA" id="ARBA00081902"/>
    </source>
</evidence>
<dbReference type="Gene3D" id="6.10.250.1490">
    <property type="match status" value="1"/>
</dbReference>
<dbReference type="Gene3D" id="1.10.150.20">
    <property type="entry name" value="5' to 3' exonuclease, C-terminal subdomain"/>
    <property type="match status" value="1"/>
</dbReference>
<dbReference type="Gene3D" id="3.40.1170.60">
    <property type="match status" value="1"/>
</dbReference>
<dbReference type="SUPFAM" id="SSF56672">
    <property type="entry name" value="DNA/RNA polymerases"/>
    <property type="match status" value="1"/>
</dbReference>
<keyword evidence="12" id="KW-0234">DNA repair</keyword>
<comment type="function">
    <text evidence="14">Deoxycytidyl transferase involved in DNA repair. Transfers a dCMP residue from dCTP to the 3'-end of a DNA primer in a template-dependent reaction. May assist in the first step in the bypass of abasic lesions by the insertion of a nucleotide opposite the lesion. Required for normal induction of mutations by physical and chemical agents. Involved in mitochondrial DNA mutagenesis.</text>
</comment>
<dbReference type="HOGENOM" id="CLU_003901_1_0_1"/>
<dbReference type="GO" id="GO:0003887">
    <property type="term" value="F:DNA-directed DNA polymerase activity"/>
    <property type="evidence" value="ECO:0007669"/>
    <property type="project" value="InterPro"/>
</dbReference>
<evidence type="ECO:0000313" key="19">
    <source>
        <dbReference type="EMBL" id="CCE83299.1"/>
    </source>
</evidence>
<dbReference type="EMBL" id="FO082049">
    <property type="protein sequence ID" value="CCE83299.1"/>
    <property type="molecule type" value="Genomic_DNA"/>
</dbReference>
<dbReference type="PANTHER" id="PTHR45990:SF1">
    <property type="entry name" value="DNA REPAIR PROTEIN REV1"/>
    <property type="match status" value="1"/>
</dbReference>
<comment type="cofactor">
    <cofactor evidence="1">
        <name>Mg(2+)</name>
        <dbReference type="ChEBI" id="CHEBI:18420"/>
    </cofactor>
</comment>
<evidence type="ECO:0000313" key="20">
    <source>
        <dbReference type="EMBL" id="CCE84330.1"/>
    </source>
</evidence>
<dbReference type="Pfam" id="PF16727">
    <property type="entry name" value="REV1_C"/>
    <property type="match status" value="1"/>
</dbReference>
<dbReference type="InParanoid" id="G8Y6V0"/>
<dbReference type="PROSITE" id="PS50172">
    <property type="entry name" value="BRCT"/>
    <property type="match status" value="1"/>
</dbReference>
<dbReference type="InterPro" id="IPR038401">
    <property type="entry name" value="Rev1_C_sf"/>
</dbReference>
<dbReference type="InterPro" id="IPR001357">
    <property type="entry name" value="BRCT_dom"/>
</dbReference>
<dbReference type="InterPro" id="IPR036420">
    <property type="entry name" value="BRCT_dom_sf"/>
</dbReference>
<dbReference type="GO" id="GO:0003684">
    <property type="term" value="F:damaged DNA binding"/>
    <property type="evidence" value="ECO:0007669"/>
    <property type="project" value="InterPro"/>
</dbReference>
<dbReference type="GO" id="GO:0046872">
    <property type="term" value="F:metal ion binding"/>
    <property type="evidence" value="ECO:0007669"/>
    <property type="project" value="UniProtKB-KW"/>
</dbReference>
<dbReference type="InterPro" id="IPR043128">
    <property type="entry name" value="Rev_trsase/Diguanyl_cyclase"/>
</dbReference>
<dbReference type="Proteomes" id="UP000005222">
    <property type="component" value="Chromosome L"/>
</dbReference>
<dbReference type="SUPFAM" id="SSF52113">
    <property type="entry name" value="BRCT domain"/>
    <property type="match status" value="1"/>
</dbReference>